<feature type="transmembrane region" description="Helical" evidence="7">
    <location>
        <begin position="298"/>
        <end position="320"/>
    </location>
</feature>
<keyword evidence="3" id="KW-1003">Cell membrane</keyword>
<feature type="transmembrane region" description="Helical" evidence="7">
    <location>
        <begin position="89"/>
        <end position="111"/>
    </location>
</feature>
<feature type="transmembrane region" description="Helical" evidence="7">
    <location>
        <begin position="117"/>
        <end position="135"/>
    </location>
</feature>
<dbReference type="EMBL" id="FOTV01000007">
    <property type="protein sequence ID" value="SFL69768.1"/>
    <property type="molecule type" value="Genomic_DNA"/>
</dbReference>
<keyword evidence="9" id="KW-1185">Reference proteome</keyword>
<keyword evidence="4 7" id="KW-0812">Transmembrane</keyword>
<evidence type="ECO:0000256" key="5">
    <source>
        <dbReference type="ARBA" id="ARBA00022989"/>
    </source>
</evidence>
<gene>
    <name evidence="8" type="ORF">SAMN04487868_10773</name>
</gene>
<proteinExistence type="inferred from homology"/>
<feature type="transmembrane region" description="Helical" evidence="7">
    <location>
        <begin position="267"/>
        <end position="286"/>
    </location>
</feature>
<evidence type="ECO:0000256" key="6">
    <source>
        <dbReference type="ARBA" id="ARBA00023136"/>
    </source>
</evidence>
<evidence type="ECO:0000256" key="3">
    <source>
        <dbReference type="ARBA" id="ARBA00022475"/>
    </source>
</evidence>
<feature type="transmembrane region" description="Helical" evidence="7">
    <location>
        <begin position="21"/>
        <end position="39"/>
    </location>
</feature>
<evidence type="ECO:0000313" key="8">
    <source>
        <dbReference type="EMBL" id="SFL69768.1"/>
    </source>
</evidence>
<comment type="similarity">
    <text evidence="2">Belongs to the UPF0718 family.</text>
</comment>
<protein>
    <recommendedName>
        <fullName evidence="10">Permease</fullName>
    </recommendedName>
</protein>
<dbReference type="Pfam" id="PF03773">
    <property type="entry name" value="ArsP_1"/>
    <property type="match status" value="1"/>
</dbReference>
<dbReference type="InterPro" id="IPR005524">
    <property type="entry name" value="DUF318"/>
</dbReference>
<evidence type="ECO:0000256" key="2">
    <source>
        <dbReference type="ARBA" id="ARBA00006386"/>
    </source>
</evidence>
<name>A0ABY1FN74_9GAMM</name>
<dbReference type="Proteomes" id="UP000199211">
    <property type="component" value="Unassembled WGS sequence"/>
</dbReference>
<feature type="transmembrane region" description="Helical" evidence="7">
    <location>
        <begin position="238"/>
        <end position="260"/>
    </location>
</feature>
<evidence type="ECO:0000256" key="4">
    <source>
        <dbReference type="ARBA" id="ARBA00022692"/>
    </source>
</evidence>
<dbReference type="RefSeq" id="WP_075194558.1">
    <property type="nucleotide sequence ID" value="NZ_FOTV01000007.1"/>
</dbReference>
<evidence type="ECO:0000256" key="7">
    <source>
        <dbReference type="SAM" id="Phobius"/>
    </source>
</evidence>
<dbReference type="PANTHER" id="PTHR42775:SF1">
    <property type="entry name" value="PERMEASE RV2963-RELATED"/>
    <property type="match status" value="1"/>
</dbReference>
<organism evidence="8 9">
    <name type="scientific">Marinobacter salarius</name>
    <dbReference type="NCBI Taxonomy" id="1420917"/>
    <lineage>
        <taxon>Bacteria</taxon>
        <taxon>Pseudomonadati</taxon>
        <taxon>Pseudomonadota</taxon>
        <taxon>Gammaproteobacteria</taxon>
        <taxon>Pseudomonadales</taxon>
        <taxon>Marinobacteraceae</taxon>
        <taxon>Marinobacter</taxon>
    </lineage>
</organism>
<dbReference type="PANTHER" id="PTHR42775">
    <property type="entry name" value="PERMEASE RV2963-RELATED"/>
    <property type="match status" value="1"/>
</dbReference>
<keyword evidence="5 7" id="KW-1133">Transmembrane helix</keyword>
<comment type="subcellular location">
    <subcellularLocation>
        <location evidence="1">Cell membrane</location>
        <topology evidence="1">Multi-pass membrane protein</topology>
    </subcellularLocation>
</comment>
<reference evidence="8 9" key="1">
    <citation type="submission" date="2016-10" db="EMBL/GenBank/DDBJ databases">
        <authorList>
            <person name="Varghese N."/>
            <person name="Submissions S."/>
        </authorList>
    </citation>
    <scope>NUCLEOTIDE SEQUENCE [LARGE SCALE GENOMIC DNA]</scope>
    <source>
        <strain evidence="8 9">DSM 26291</strain>
    </source>
</reference>
<feature type="transmembrane region" description="Helical" evidence="7">
    <location>
        <begin position="59"/>
        <end position="77"/>
    </location>
</feature>
<comment type="caution">
    <text evidence="8">The sequence shown here is derived from an EMBL/GenBank/DDBJ whole genome shotgun (WGS) entry which is preliminary data.</text>
</comment>
<sequence>MSILDSLTQGLLIGLGLFYKALWPILLGVLITALIETLIDQERLAGILGGRDLLSTGKATAAGVASSACTFGALSITQTLFKKGASAEASFAFSFASTNLVIELGILIYAILGWPFLVAELLGGFLLISIMYVLVRLTLPEQLFEEARTRLREQFREDPAPVAFTRNVTAKGDWRKQLTTTDGWRRIAHNYFHTLGKIYKSALFGFLIAGFIVALVPPAFWTTLFLEPTGLVGIGENAVMGVLAGVASFIGSIGNVPFAAALWASGVSFAGVIACIYADLITVPIMNLWRKFFGWKAAIYIFIVFFVTMVSSAVLMELLFSKLGWIPPRLSAEGLMSFLEVKFDLTLVMTVLLLLGTFILQMLRYPTSNR</sequence>
<keyword evidence="6 7" id="KW-0472">Membrane</keyword>
<dbReference type="InterPro" id="IPR053166">
    <property type="entry name" value="UPF0718_permease"/>
</dbReference>
<feature type="transmembrane region" description="Helical" evidence="7">
    <location>
        <begin position="341"/>
        <end position="363"/>
    </location>
</feature>
<evidence type="ECO:0008006" key="10">
    <source>
        <dbReference type="Google" id="ProtNLM"/>
    </source>
</evidence>
<evidence type="ECO:0000313" key="9">
    <source>
        <dbReference type="Proteomes" id="UP000199211"/>
    </source>
</evidence>
<feature type="transmembrane region" description="Helical" evidence="7">
    <location>
        <begin position="202"/>
        <end position="226"/>
    </location>
</feature>
<evidence type="ECO:0000256" key="1">
    <source>
        <dbReference type="ARBA" id="ARBA00004651"/>
    </source>
</evidence>
<accession>A0ABY1FN74</accession>